<dbReference type="eggNOG" id="COG5295">
    <property type="taxonomic scope" value="Bacteria"/>
</dbReference>
<evidence type="ECO:0000313" key="15">
    <source>
        <dbReference type="Proteomes" id="UP000018420"/>
    </source>
</evidence>
<keyword evidence="11" id="KW-0175">Coiled coil</keyword>
<sequence>MNGSQLFTTNQKVDQNTTNIATNTANIAKNTGDISTLNTTVTNQGNDITTLKGGFNLQTNGTNVGAIKAGDTVDIGVVDPLDTNLTATKTNNNVAFALSKDLSLNSVNANQLAVGDVVVDKSTNTISGLSNKDLTAADFATQGRAATEEQLKQVISSNITEVVDGNGNKVNIIDQVVNTKPDNKNQDSLFLTYDKQGQETTDRLTIAQTVQKMNTEGVKFFHTNADTSKGDLGTTNDSSAGGLNSTAVGVNAIVETGAVSALAVGHNTKAGGAQSIAIGNGAEALGTQSISIGTGNKVTGDHSGAIGDPTIVDGSNSYSVGNNNQVLTDDTFVLGNNVTQTVIGSVVLGTGSAATTGAGVAGYALSTATTADKTAISNTTSTTGAVAIGDAANGIYRQITGVAAGSQDSDAVNVAQLKAVGNQVTTTQTSLVNSLGGNAKVNADGSITGPTYNVAQGTQTNVGDALTALDQAIGNAATTSKTTVSNGENIVVSKTKNADGSDNYQVSTAKDLIVDSIKAGETVLNNAGIAIANNAVVLNNTGLVIAGGPSVTTQGINAGNKQVTNVAAGTNATDAVNKGQLDSAINNVNNNVNQLANNAVKYDDATKDKITLGGVNGTTISNVKDGTVAQGSKEAVNGGQLWNVQQQVNQNTSDIENIQTNINNINNGKSGLVQQQTPNGDITIGKDTGGTKVSVAGKDGDRVVTGVKDGVISATSKDAVNGSQLNVTNNKVVEFLGGGAGYDNITNSFTNPTYTVGGKEYNNVGGAVDALNKADQALDSKIDNVSNRLEQAFYSTNQRIDDVEKRANAGIAAAMALEAAPFVAGKYTYAAGASYHGGENAVGVTLRKTADNGRWSITGGVAAASQGDPSVRIGISGVID</sequence>
<evidence type="ECO:0000256" key="4">
    <source>
        <dbReference type="ARBA" id="ARBA00022448"/>
    </source>
</evidence>
<dbReference type="InterPro" id="IPR045584">
    <property type="entry name" value="Pilin-like"/>
</dbReference>
<dbReference type="GO" id="GO:0015031">
    <property type="term" value="P:protein transport"/>
    <property type="evidence" value="ECO:0007669"/>
    <property type="project" value="UniProtKB-KW"/>
</dbReference>
<feature type="coiled-coil region" evidence="11">
    <location>
        <begin position="578"/>
        <end position="605"/>
    </location>
</feature>
<evidence type="ECO:0000256" key="11">
    <source>
        <dbReference type="SAM" id="Coils"/>
    </source>
</evidence>
<evidence type="ECO:0000256" key="10">
    <source>
        <dbReference type="ARBA" id="ARBA00023237"/>
    </source>
</evidence>
<comment type="subcellular location">
    <subcellularLocation>
        <location evidence="2">Cell outer membrane</location>
    </subcellularLocation>
    <subcellularLocation>
        <location evidence="1">Cell surface</location>
    </subcellularLocation>
</comment>
<evidence type="ECO:0000256" key="9">
    <source>
        <dbReference type="ARBA" id="ARBA00023136"/>
    </source>
</evidence>
<feature type="domain" description="Trimeric autotransporter adhesin YadA-like stalk" evidence="13">
    <location>
        <begin position="704"/>
        <end position="732"/>
    </location>
</feature>
<dbReference type="CDD" id="cd12820">
    <property type="entry name" value="LbR_YadA-like"/>
    <property type="match status" value="1"/>
</dbReference>
<evidence type="ECO:0000256" key="6">
    <source>
        <dbReference type="ARBA" id="ARBA00022692"/>
    </source>
</evidence>
<evidence type="ECO:0000256" key="7">
    <source>
        <dbReference type="ARBA" id="ARBA00022729"/>
    </source>
</evidence>
<evidence type="ECO:0000256" key="1">
    <source>
        <dbReference type="ARBA" id="ARBA00004241"/>
    </source>
</evidence>
<dbReference type="Proteomes" id="UP000018420">
    <property type="component" value="Unassembled WGS sequence"/>
</dbReference>
<feature type="domain" description="Trimeric autotransporter adhesin YadA-like stalk" evidence="13">
    <location>
        <begin position="398"/>
        <end position="435"/>
    </location>
</feature>
<evidence type="ECO:0000259" key="13">
    <source>
        <dbReference type="Pfam" id="PF05662"/>
    </source>
</evidence>
<feature type="domain" description="Trimeric autotransporter adhesin YadA-like stalk" evidence="13">
    <location>
        <begin position="562"/>
        <end position="603"/>
    </location>
</feature>
<dbReference type="Gene3D" id="1.20.5.170">
    <property type="match status" value="4"/>
</dbReference>
<dbReference type="Gene3D" id="6.10.250.2040">
    <property type="match status" value="1"/>
</dbReference>
<dbReference type="Gene3D" id="3.30.1300.30">
    <property type="entry name" value="GSPII I/J protein-like"/>
    <property type="match status" value="1"/>
</dbReference>
<organism evidence="14 15">
    <name type="scientific">Acinetobacter junii CIP 107470 = MTCC 11364</name>
    <dbReference type="NCBI Taxonomy" id="1217666"/>
    <lineage>
        <taxon>Bacteria</taxon>
        <taxon>Pseudomonadati</taxon>
        <taxon>Pseudomonadota</taxon>
        <taxon>Gammaproteobacteria</taxon>
        <taxon>Moraxellales</taxon>
        <taxon>Moraxellaceae</taxon>
        <taxon>Acinetobacter</taxon>
    </lineage>
</organism>
<dbReference type="InterPro" id="IPR005594">
    <property type="entry name" value="YadA_C"/>
</dbReference>
<feature type="domain" description="Trimeric autotransporter adhesin YadA-like stalk" evidence="13">
    <location>
        <begin position="620"/>
        <end position="662"/>
    </location>
</feature>
<gene>
    <name evidence="14" type="ORF">L292_1648</name>
</gene>
<evidence type="ECO:0000313" key="14">
    <source>
        <dbReference type="EMBL" id="EPR87223.1"/>
    </source>
</evidence>
<evidence type="ECO:0000256" key="3">
    <source>
        <dbReference type="ARBA" id="ARBA00005848"/>
    </source>
</evidence>
<dbReference type="InterPro" id="IPR011049">
    <property type="entry name" value="Serralysin-like_metalloprot_C"/>
</dbReference>
<proteinExistence type="inferred from homology"/>
<keyword evidence="8" id="KW-0653">Protein transport</keyword>
<evidence type="ECO:0000259" key="12">
    <source>
        <dbReference type="Pfam" id="PF03895"/>
    </source>
</evidence>
<keyword evidence="4" id="KW-0813">Transport</keyword>
<dbReference type="Gene3D" id="2.20.70.140">
    <property type="match status" value="1"/>
</dbReference>
<keyword evidence="10" id="KW-0998">Cell outer membrane</keyword>
<comment type="caution">
    <text evidence="14">The sequence shown here is derived from an EMBL/GenBank/DDBJ whole genome shotgun (WGS) entry which is preliminary data.</text>
</comment>
<accession>S7YGU9</accession>
<evidence type="ECO:0000256" key="5">
    <source>
        <dbReference type="ARBA" id="ARBA00022452"/>
    </source>
</evidence>
<dbReference type="InterPro" id="IPR008635">
    <property type="entry name" value="Coiled_stalk_dom"/>
</dbReference>
<keyword evidence="5" id="KW-1134">Transmembrane beta strand</keyword>
<dbReference type="Pfam" id="PF05662">
    <property type="entry name" value="YadA_stalk"/>
    <property type="match status" value="5"/>
</dbReference>
<dbReference type="Gene3D" id="6.20.50.100">
    <property type="match status" value="1"/>
</dbReference>
<dbReference type="GO" id="GO:0009279">
    <property type="term" value="C:cell outer membrane"/>
    <property type="evidence" value="ECO:0007669"/>
    <property type="project" value="UniProtKB-SubCell"/>
</dbReference>
<evidence type="ECO:0000256" key="8">
    <source>
        <dbReference type="ARBA" id="ARBA00022927"/>
    </source>
</evidence>
<evidence type="ECO:0000256" key="2">
    <source>
        <dbReference type="ARBA" id="ARBA00004442"/>
    </source>
</evidence>
<reference evidence="14 15" key="1">
    <citation type="submission" date="2013-05" db="EMBL/GenBank/DDBJ databases">
        <title>Genome assembly of Acinetobacter junii MTCC 11364.</title>
        <authorList>
            <person name="Khatri I."/>
            <person name="Singh N.K."/>
            <person name="Subramanian S."/>
            <person name="Mayilraj S."/>
        </authorList>
    </citation>
    <scope>NUCLEOTIDE SEQUENCE [LARGE SCALE GENOMIC DNA]</scope>
    <source>
        <strain evidence="14 15">MTCC 11364</strain>
    </source>
</reference>
<dbReference type="SUPFAM" id="SSF101967">
    <property type="entry name" value="Adhesin YadA, collagen-binding domain"/>
    <property type="match status" value="2"/>
</dbReference>
<keyword evidence="6" id="KW-0812">Transmembrane</keyword>
<feature type="domain" description="Trimeric autotransporter adhesin YadA-like stalk" evidence="13">
    <location>
        <begin position="2"/>
        <end position="28"/>
    </location>
</feature>
<keyword evidence="9" id="KW-0472">Membrane</keyword>
<name>S7YGU9_ACIJU</name>
<dbReference type="Pfam" id="PF03895">
    <property type="entry name" value="YadA_anchor"/>
    <property type="match status" value="1"/>
</dbReference>
<feature type="domain" description="Trimeric autotransporter adhesin YadA-like C-terminal membrane anchor" evidence="12">
    <location>
        <begin position="825"/>
        <end position="876"/>
    </location>
</feature>
<dbReference type="GO" id="GO:0009986">
    <property type="term" value="C:cell surface"/>
    <property type="evidence" value="ECO:0007669"/>
    <property type="project" value="UniProtKB-SubCell"/>
</dbReference>
<dbReference type="AlphaFoldDB" id="S7YGU9"/>
<dbReference type="EMBL" id="ASYZ01000021">
    <property type="protein sequence ID" value="EPR87223.1"/>
    <property type="molecule type" value="Genomic_DNA"/>
</dbReference>
<comment type="similarity">
    <text evidence="3">Belongs to the autotransporter-2 (AT-2) (TC 1.B.40) family.</text>
</comment>
<dbReference type="Gene3D" id="2.150.10.10">
    <property type="entry name" value="Serralysin-like metalloprotease, C-terminal"/>
    <property type="match status" value="1"/>
</dbReference>
<protein>
    <submittedName>
        <fullName evidence="14">Cell surface protein</fullName>
    </submittedName>
</protein>
<keyword evidence="7" id="KW-0732">Signal</keyword>
<dbReference type="PATRIC" id="fig|1330047.3.peg.390"/>
<dbReference type="SUPFAM" id="SSF54523">
    <property type="entry name" value="Pili subunits"/>
    <property type="match status" value="1"/>
</dbReference>